<dbReference type="Pfam" id="PF02706">
    <property type="entry name" value="Wzz"/>
    <property type="match status" value="1"/>
</dbReference>
<dbReference type="SUPFAM" id="SSF160355">
    <property type="entry name" value="Bacterial polysaccharide co-polymerase-like"/>
    <property type="match status" value="1"/>
</dbReference>
<dbReference type="Proteomes" id="UP000648984">
    <property type="component" value="Unassembled WGS sequence"/>
</dbReference>
<feature type="domain" description="Polysaccharide chain length determinant N-terminal" evidence="8">
    <location>
        <begin position="14"/>
        <end position="60"/>
    </location>
</feature>
<feature type="transmembrane region" description="Helical" evidence="7">
    <location>
        <begin position="321"/>
        <end position="346"/>
    </location>
</feature>
<evidence type="ECO:0000313" key="10">
    <source>
        <dbReference type="EMBL" id="NMG73930.1"/>
    </source>
</evidence>
<gene>
    <name evidence="10" type="ORF">GPA25_04065</name>
</gene>
<dbReference type="InterPro" id="IPR050445">
    <property type="entry name" value="Bact_polysacc_biosynth/exp"/>
</dbReference>
<evidence type="ECO:0000256" key="3">
    <source>
        <dbReference type="ARBA" id="ARBA00022692"/>
    </source>
</evidence>
<evidence type="ECO:0000259" key="8">
    <source>
        <dbReference type="Pfam" id="PF02706"/>
    </source>
</evidence>
<evidence type="ECO:0000256" key="5">
    <source>
        <dbReference type="ARBA" id="ARBA00023136"/>
    </source>
</evidence>
<proteinExistence type="predicted"/>
<sequence>MSGREHVLHHISDDLHLIDLWEILLRRRLEIAVCFLVCIVIGVAYALLATPRYEVDVYLDKPFASDLAALNLGRSPATGLVPFEGAYLFGYFLSSLVSEHTLQRFFAEVYLPSLDEQVSSEPKHLLYEKMVRSIRISKPDPKGRGLFNLKVEADSGEKAVQRSAAFLSLAAAEATSKFVEDARNEIDLTVRNAERDLAELRLTVSRKREDRLVQLSEALQVAQAVGLTNPEITNARLPEQDGLRPWMDGSQLYARGSKSLRAELEVLKKRESDDPFIASLRDTEARLRQLKAVHFDPKSVRVFNTDGEIVVPTKPVAPKKLLVVVFASLLGLMFGVAFAFVVEFLTTARERAPRSRVASRASFTEAMAAE</sequence>
<keyword evidence="6" id="KW-0175">Coiled coil</keyword>
<dbReference type="Pfam" id="PF13807">
    <property type="entry name" value="GNVR"/>
    <property type="match status" value="1"/>
</dbReference>
<comment type="caution">
    <text evidence="10">The sequence shown here is derived from an EMBL/GenBank/DDBJ whole genome shotgun (WGS) entry which is preliminary data.</text>
</comment>
<name>A0ABX1Q9Y1_9RHOO</name>
<keyword evidence="4 7" id="KW-1133">Transmembrane helix</keyword>
<evidence type="ECO:0000256" key="4">
    <source>
        <dbReference type="ARBA" id="ARBA00022989"/>
    </source>
</evidence>
<dbReference type="InterPro" id="IPR032807">
    <property type="entry name" value="GNVR"/>
</dbReference>
<dbReference type="PANTHER" id="PTHR32309">
    <property type="entry name" value="TYROSINE-PROTEIN KINASE"/>
    <property type="match status" value="1"/>
</dbReference>
<evidence type="ECO:0000259" key="9">
    <source>
        <dbReference type="Pfam" id="PF13807"/>
    </source>
</evidence>
<feature type="domain" description="Tyrosine-protein kinase G-rich" evidence="9">
    <location>
        <begin position="308"/>
        <end position="341"/>
    </location>
</feature>
<dbReference type="Gene3D" id="3.30.1890.10">
    <property type="entry name" value="FepE-like"/>
    <property type="match status" value="1"/>
</dbReference>
<evidence type="ECO:0008006" key="12">
    <source>
        <dbReference type="Google" id="ProtNLM"/>
    </source>
</evidence>
<keyword evidence="5 7" id="KW-0472">Membrane</keyword>
<comment type="subcellular location">
    <subcellularLocation>
        <location evidence="1">Cell membrane</location>
        <topology evidence="1">Multi-pass membrane protein</topology>
    </subcellularLocation>
</comment>
<protein>
    <recommendedName>
        <fullName evidence="12">Polysaccharide chain length determinant N-terminal domain-containing protein</fullName>
    </recommendedName>
</protein>
<dbReference type="EMBL" id="WTVQ01000004">
    <property type="protein sequence ID" value="NMG73930.1"/>
    <property type="molecule type" value="Genomic_DNA"/>
</dbReference>
<evidence type="ECO:0000256" key="1">
    <source>
        <dbReference type="ARBA" id="ARBA00004651"/>
    </source>
</evidence>
<organism evidence="10 11">
    <name type="scientific">Aromatoleum diolicum</name>
    <dbReference type="NCBI Taxonomy" id="75796"/>
    <lineage>
        <taxon>Bacteria</taxon>
        <taxon>Pseudomonadati</taxon>
        <taxon>Pseudomonadota</taxon>
        <taxon>Betaproteobacteria</taxon>
        <taxon>Rhodocyclales</taxon>
        <taxon>Rhodocyclaceae</taxon>
        <taxon>Aromatoleum</taxon>
    </lineage>
</organism>
<evidence type="ECO:0000256" key="2">
    <source>
        <dbReference type="ARBA" id="ARBA00022475"/>
    </source>
</evidence>
<keyword evidence="3 7" id="KW-0812">Transmembrane</keyword>
<keyword evidence="11" id="KW-1185">Reference proteome</keyword>
<dbReference type="PANTHER" id="PTHR32309:SF13">
    <property type="entry name" value="FERRIC ENTEROBACTIN TRANSPORT PROTEIN FEPE"/>
    <property type="match status" value="1"/>
</dbReference>
<evidence type="ECO:0000256" key="6">
    <source>
        <dbReference type="SAM" id="Coils"/>
    </source>
</evidence>
<evidence type="ECO:0000313" key="11">
    <source>
        <dbReference type="Proteomes" id="UP000648984"/>
    </source>
</evidence>
<feature type="transmembrane region" description="Helical" evidence="7">
    <location>
        <begin position="29"/>
        <end position="48"/>
    </location>
</feature>
<dbReference type="InterPro" id="IPR003856">
    <property type="entry name" value="LPS_length_determ_N"/>
</dbReference>
<reference evidence="10 11" key="1">
    <citation type="submission" date="2019-12" db="EMBL/GenBank/DDBJ databases">
        <title>Comparative genomics gives insights into the taxonomy of the Azoarcus-Aromatoleum group and reveals separate origins of nif in the plant-associated Azoarcus and non-plant-associated Aromatoleum sub-groups.</title>
        <authorList>
            <person name="Lafos M."/>
            <person name="Maluk M."/>
            <person name="Batista M."/>
            <person name="Junghare M."/>
            <person name="Carmona M."/>
            <person name="Faoro H."/>
            <person name="Cruz L.M."/>
            <person name="Battistoni F."/>
            <person name="De Souza E."/>
            <person name="Pedrosa F."/>
            <person name="Chen W.-M."/>
            <person name="Poole P.S."/>
            <person name="Dixon R.A."/>
            <person name="James E.K."/>
        </authorList>
    </citation>
    <scope>NUCLEOTIDE SEQUENCE [LARGE SCALE GENOMIC DNA]</scope>
    <source>
        <strain evidence="10 11">22Lin</strain>
    </source>
</reference>
<feature type="coiled-coil region" evidence="6">
    <location>
        <begin position="183"/>
        <end position="210"/>
    </location>
</feature>
<dbReference type="RefSeq" id="WP_169259070.1">
    <property type="nucleotide sequence ID" value="NZ_WTVQ01000004.1"/>
</dbReference>
<keyword evidence="2" id="KW-1003">Cell membrane</keyword>
<evidence type="ECO:0000256" key="7">
    <source>
        <dbReference type="SAM" id="Phobius"/>
    </source>
</evidence>
<accession>A0ABX1Q9Y1</accession>